<name>A0ACC2FGM4_DALPE</name>
<evidence type="ECO:0000313" key="1">
    <source>
        <dbReference type="EMBL" id="KAJ7990487.1"/>
    </source>
</evidence>
<protein>
    <submittedName>
        <fullName evidence="1">Uncharacterized protein</fullName>
    </submittedName>
</protein>
<accession>A0ACC2FGM4</accession>
<dbReference type="EMBL" id="CM055755">
    <property type="protein sequence ID" value="KAJ7990487.1"/>
    <property type="molecule type" value="Genomic_DNA"/>
</dbReference>
<proteinExistence type="predicted"/>
<keyword evidence="2" id="KW-1185">Reference proteome</keyword>
<sequence>MTKEVKDFEHFMKNVNEISDLVKELNSSDVTSHRRAVEKADSYLAALKEEEPCKTVLNRTSINTDPSQRTMVLQRDPSLSSEHFMKSMEQDAEARWERRRVKVEKANGLREKGNKAYSLGEYEMAVKLYSDGINELQDMETLYTNRAQAYIKLEKYKEAISDCELALKCNEKCVKAYLHMGRAQLAAKNYNESRMCYQKILEIEPGREKMVKEYQTKVDLEEERVCQESEAWEEFEKGGEEAKTVPELLNRLDRPEQVPFYYCGGLSLLSQTITGRTGQTLFRLHNGFNIIQANDTVRSCLLQNLKAQCTEELCLSVLNLWRVICDGNDENQKMLMSCPFFQNYILDLLMWGTAVQRECIALLCLYSRTPRGRSLAIDNLNMPVLVENLMVSISTQNLVETTVLTVLENFAKENRFCMQLKGQFTTTVMLPFSNLLRNITECNRHIFPSLISTVDLMIVNHAHIRKDVSSCHEFWPAFLIAMEQCIRCEHREVLYPLLGMMINLLSVSNSAPQAQHVVLISDRCMGLLTDPDGGILTRATGLLSALLPRSAGATEDAVCGGVTGTMRKLLKGSGKITTKYVIKTLAVCTATSQTAREEWVKCDKRFHILKKLLGPGNDEVVTGNAALCLGHCLEVQGAASCLLGTDIVHILLRHAAGNATGSAVQQNAAIALGKLCRAEPRHLAKLRELHGLEILHSCMKLIV</sequence>
<organism evidence="1 2">
    <name type="scientific">Dallia pectoralis</name>
    <name type="common">Alaska blackfish</name>
    <dbReference type="NCBI Taxonomy" id="75939"/>
    <lineage>
        <taxon>Eukaryota</taxon>
        <taxon>Metazoa</taxon>
        <taxon>Chordata</taxon>
        <taxon>Craniata</taxon>
        <taxon>Vertebrata</taxon>
        <taxon>Euteleostomi</taxon>
        <taxon>Actinopterygii</taxon>
        <taxon>Neopterygii</taxon>
        <taxon>Teleostei</taxon>
        <taxon>Protacanthopterygii</taxon>
        <taxon>Esociformes</taxon>
        <taxon>Umbridae</taxon>
        <taxon>Dallia</taxon>
    </lineage>
</organism>
<dbReference type="Proteomes" id="UP001157502">
    <property type="component" value="Chromosome 28"/>
</dbReference>
<gene>
    <name evidence="1" type="ORF">DPEC_G00300830</name>
</gene>
<evidence type="ECO:0000313" key="2">
    <source>
        <dbReference type="Proteomes" id="UP001157502"/>
    </source>
</evidence>
<reference evidence="1" key="1">
    <citation type="submission" date="2021-05" db="EMBL/GenBank/DDBJ databases">
        <authorList>
            <person name="Pan Q."/>
            <person name="Jouanno E."/>
            <person name="Zahm M."/>
            <person name="Klopp C."/>
            <person name="Cabau C."/>
            <person name="Louis A."/>
            <person name="Berthelot C."/>
            <person name="Parey E."/>
            <person name="Roest Crollius H."/>
            <person name="Montfort J."/>
            <person name="Robinson-Rechavi M."/>
            <person name="Bouchez O."/>
            <person name="Lampietro C."/>
            <person name="Lopez Roques C."/>
            <person name="Donnadieu C."/>
            <person name="Postlethwait J."/>
            <person name="Bobe J."/>
            <person name="Dillon D."/>
            <person name="Chandos A."/>
            <person name="von Hippel F."/>
            <person name="Guiguen Y."/>
        </authorList>
    </citation>
    <scope>NUCLEOTIDE SEQUENCE</scope>
    <source>
        <strain evidence="1">YG-Jan2019</strain>
    </source>
</reference>
<comment type="caution">
    <text evidence="1">The sequence shown here is derived from an EMBL/GenBank/DDBJ whole genome shotgun (WGS) entry which is preliminary data.</text>
</comment>